<dbReference type="PANTHER" id="PTHR31389:SF4">
    <property type="entry name" value="LD39211P"/>
    <property type="match status" value="1"/>
</dbReference>
<name>A0A1Y2GEY2_9FUNG</name>
<comment type="caution">
    <text evidence="1">The sequence shown here is derived from an EMBL/GenBank/DDBJ whole genome shotgun (WGS) entry which is preliminary data.</text>
</comment>
<sequence>MDVDLDGLDNDKSRTADQLEFALQNDIDQNTDSKELYKEDWLNSGDGGGSEIKQSTGYEIRPRIVVYNMGMGPTKRKKRRFKALIEAGLIDEVIDFEFNNYPSFWQLDAETRGQYGWKVGMIEEISQRILTTASASAPKNQPAPPVIAVAANPGSASVPVSTPNPKLEMQGLSDISDKTYPGSPTITIQPQNYEPKIVLWLDSGNRISVAFLRWLPTFLKRYGLWTPESQGTMRDWTHQGLLQYYHDSWRSFAENETNCNGAVVAFDVHNTTIRDGIMKEWVNCARTKECIAPEGSSRENHRQDQAALTYLVKTMGYGDEVCHGFPNVFGVQVNQDRFCKEDIASNSFRVFSN</sequence>
<dbReference type="AlphaFoldDB" id="A0A1Y2GEY2"/>
<organism evidence="1 2">
    <name type="scientific">Lobosporangium transversale</name>
    <dbReference type="NCBI Taxonomy" id="64571"/>
    <lineage>
        <taxon>Eukaryota</taxon>
        <taxon>Fungi</taxon>
        <taxon>Fungi incertae sedis</taxon>
        <taxon>Mucoromycota</taxon>
        <taxon>Mortierellomycotina</taxon>
        <taxon>Mortierellomycetes</taxon>
        <taxon>Mortierellales</taxon>
        <taxon>Mortierellaceae</taxon>
        <taxon>Lobosporangium</taxon>
    </lineage>
</organism>
<protein>
    <submittedName>
        <fullName evidence="1">Uncharacterized protein</fullName>
    </submittedName>
</protein>
<evidence type="ECO:0000313" key="2">
    <source>
        <dbReference type="Proteomes" id="UP000193648"/>
    </source>
</evidence>
<evidence type="ECO:0000313" key="1">
    <source>
        <dbReference type="EMBL" id="ORZ08850.1"/>
    </source>
</evidence>
<gene>
    <name evidence="1" type="ORF">BCR41DRAFT_399115</name>
</gene>
<accession>A0A1Y2GEY2</accession>
<proteinExistence type="predicted"/>
<dbReference type="RefSeq" id="XP_021878633.1">
    <property type="nucleotide sequence ID" value="XM_022029022.1"/>
</dbReference>
<keyword evidence="2" id="KW-1185">Reference proteome</keyword>
<dbReference type="InParanoid" id="A0A1Y2GEY2"/>
<dbReference type="PANTHER" id="PTHR31389">
    <property type="entry name" value="LD39211P"/>
    <property type="match status" value="1"/>
</dbReference>
<dbReference type="Proteomes" id="UP000193648">
    <property type="component" value="Unassembled WGS sequence"/>
</dbReference>
<reference evidence="1 2" key="1">
    <citation type="submission" date="2016-07" db="EMBL/GenBank/DDBJ databases">
        <title>Pervasive Adenine N6-methylation of Active Genes in Fungi.</title>
        <authorList>
            <consortium name="DOE Joint Genome Institute"/>
            <person name="Mondo S.J."/>
            <person name="Dannebaum R.O."/>
            <person name="Kuo R.C."/>
            <person name="Labutti K."/>
            <person name="Haridas S."/>
            <person name="Kuo A."/>
            <person name="Salamov A."/>
            <person name="Ahrendt S.R."/>
            <person name="Lipzen A."/>
            <person name="Sullivan W."/>
            <person name="Andreopoulos W.B."/>
            <person name="Clum A."/>
            <person name="Lindquist E."/>
            <person name="Daum C."/>
            <person name="Ramamoorthy G.K."/>
            <person name="Gryganskyi A."/>
            <person name="Culley D."/>
            <person name="Magnuson J.K."/>
            <person name="James T.Y."/>
            <person name="O'Malley M.A."/>
            <person name="Stajich J.E."/>
            <person name="Spatafora J.W."/>
            <person name="Visel A."/>
            <person name="Grigoriev I.V."/>
        </authorList>
    </citation>
    <scope>NUCLEOTIDE SEQUENCE [LARGE SCALE GENOMIC DNA]</scope>
    <source>
        <strain evidence="1 2">NRRL 3116</strain>
    </source>
</reference>
<dbReference type="GeneID" id="33570865"/>
<dbReference type="OrthoDB" id="5954868at2759"/>
<dbReference type="EMBL" id="MCFF01000036">
    <property type="protein sequence ID" value="ORZ08850.1"/>
    <property type="molecule type" value="Genomic_DNA"/>
</dbReference>